<comment type="caution">
    <text evidence="1">The sequence shown here is derived from an EMBL/GenBank/DDBJ whole genome shotgun (WGS) entry which is preliminary data.</text>
</comment>
<proteinExistence type="predicted"/>
<gene>
    <name evidence="1" type="ORF">Cflav_PD6349</name>
</gene>
<sequence length="234" mass="26400" precursor="true">MGKRRRIILITLALLIAGSLAFYLTHPREPSYEGRTLTEWLNLYYRSFSANEPNRPALYDASTNAIKHIGTNAIPFLIKKLTSRETNFQKHLRLSIPKLPRSLLRVPFFQRSLIQFLSTTHGWDQFQGREGLKILGTDALSAVPALARLTKHPDPHVRAMALDSLRSIHPKPEIFLPILLQAMHDPDAGTQMLSAAILADLYPEEADYAGVYKLYPALKPADTNNIFTNQPFGQ</sequence>
<dbReference type="Pfam" id="PF13646">
    <property type="entry name" value="HEAT_2"/>
    <property type="match status" value="1"/>
</dbReference>
<dbReference type="Gene3D" id="1.25.10.10">
    <property type="entry name" value="Leucine-rich Repeat Variant"/>
    <property type="match status" value="1"/>
</dbReference>
<dbReference type="Proteomes" id="UP000003688">
    <property type="component" value="Unassembled WGS sequence"/>
</dbReference>
<dbReference type="InterPro" id="IPR016024">
    <property type="entry name" value="ARM-type_fold"/>
</dbReference>
<name>B9XDC8_PEDPL</name>
<dbReference type="AlphaFoldDB" id="B9XDC8"/>
<evidence type="ECO:0000313" key="1">
    <source>
        <dbReference type="EMBL" id="EEF62074.1"/>
    </source>
</evidence>
<keyword evidence="2" id="KW-1185">Reference proteome</keyword>
<accession>B9XDC8</accession>
<dbReference type="InterPro" id="IPR011989">
    <property type="entry name" value="ARM-like"/>
</dbReference>
<dbReference type="EMBL" id="ABOX02000006">
    <property type="protein sequence ID" value="EEF62074.1"/>
    <property type="molecule type" value="Genomic_DNA"/>
</dbReference>
<dbReference type="RefSeq" id="WP_007413826.1">
    <property type="nucleotide sequence ID" value="NZ_ABOX02000006.1"/>
</dbReference>
<organism evidence="1 2">
    <name type="scientific">Pedosphaera parvula (strain Ellin514)</name>
    <dbReference type="NCBI Taxonomy" id="320771"/>
    <lineage>
        <taxon>Bacteria</taxon>
        <taxon>Pseudomonadati</taxon>
        <taxon>Verrucomicrobiota</taxon>
        <taxon>Pedosphaerae</taxon>
        <taxon>Pedosphaerales</taxon>
        <taxon>Pedosphaeraceae</taxon>
        <taxon>Pedosphaera</taxon>
    </lineage>
</organism>
<evidence type="ECO:0000313" key="2">
    <source>
        <dbReference type="Proteomes" id="UP000003688"/>
    </source>
</evidence>
<reference evidence="1 2" key="1">
    <citation type="journal article" date="2011" name="J. Bacteriol.">
        <title>Genome sequence of 'Pedosphaera parvula' Ellin514, an aerobic Verrucomicrobial isolate from pasture soil.</title>
        <authorList>
            <person name="Kant R."/>
            <person name="van Passel M.W."/>
            <person name="Sangwan P."/>
            <person name="Palva A."/>
            <person name="Lucas S."/>
            <person name="Copeland A."/>
            <person name="Lapidus A."/>
            <person name="Glavina Del Rio T."/>
            <person name="Dalin E."/>
            <person name="Tice H."/>
            <person name="Bruce D."/>
            <person name="Goodwin L."/>
            <person name="Pitluck S."/>
            <person name="Chertkov O."/>
            <person name="Larimer F.W."/>
            <person name="Land M.L."/>
            <person name="Hauser L."/>
            <person name="Brettin T.S."/>
            <person name="Detter J.C."/>
            <person name="Han S."/>
            <person name="de Vos W.M."/>
            <person name="Janssen P.H."/>
            <person name="Smidt H."/>
        </authorList>
    </citation>
    <scope>NUCLEOTIDE SEQUENCE [LARGE SCALE GENOMIC DNA]</scope>
    <source>
        <strain evidence="1 2">Ellin514</strain>
    </source>
</reference>
<protein>
    <submittedName>
        <fullName evidence="1">HEAT domain containing protein</fullName>
    </submittedName>
</protein>
<dbReference type="SUPFAM" id="SSF48371">
    <property type="entry name" value="ARM repeat"/>
    <property type="match status" value="1"/>
</dbReference>